<protein>
    <submittedName>
        <fullName evidence="2">YhfC family glutamic-type intramembrane protease</fullName>
        <ecNumber evidence="2">3.4.-.-</ecNumber>
    </submittedName>
</protein>
<dbReference type="RefSeq" id="WP_338752638.1">
    <property type="nucleotide sequence ID" value="NZ_CP147404.1"/>
</dbReference>
<evidence type="ECO:0000313" key="3">
    <source>
        <dbReference type="Proteomes" id="UP001387364"/>
    </source>
</evidence>
<dbReference type="GO" id="GO:0008233">
    <property type="term" value="F:peptidase activity"/>
    <property type="evidence" value="ECO:0007669"/>
    <property type="project" value="UniProtKB-KW"/>
</dbReference>
<organism evidence="2 3">
    <name type="scientific">Bacillus kandeliae</name>
    <dbReference type="NCBI Taxonomy" id="3129297"/>
    <lineage>
        <taxon>Bacteria</taxon>
        <taxon>Bacillati</taxon>
        <taxon>Bacillota</taxon>
        <taxon>Bacilli</taxon>
        <taxon>Bacillales</taxon>
        <taxon>Bacillaceae</taxon>
        <taxon>Bacillus</taxon>
    </lineage>
</organism>
<keyword evidence="1" id="KW-1133">Transmembrane helix</keyword>
<sequence>MAGVIFGLLIGIIFPLVSLLYCLIKKHYFKPYFLGVSAFIISQMLLRLPLLQWLSVNVMAYNMFQVTQPFLFALVLGFSAGVFEEVARYIAMKYFMRNNQNWNDGIVFGMGHGGIEAVLFLGISVLASLFSPTMMLLHGTDYFMGGIERVFAILLHVGLSILVLKGASSGQIKYLVYAIFIHGMIDSFAGSIPLLITNSFSIIVIEGLLIITSVLLFAYCIQLRKNWSVVK</sequence>
<feature type="transmembrane region" description="Helical" evidence="1">
    <location>
        <begin position="202"/>
        <end position="221"/>
    </location>
</feature>
<dbReference type="InterPro" id="IPR011397">
    <property type="entry name" value="YhfC"/>
</dbReference>
<dbReference type="EC" id="3.4.-.-" evidence="2"/>
<proteinExistence type="predicted"/>
<dbReference type="Proteomes" id="UP001387364">
    <property type="component" value="Chromosome"/>
</dbReference>
<name>A0ABZ2N6H1_9BACI</name>
<evidence type="ECO:0000313" key="2">
    <source>
        <dbReference type="EMBL" id="WXB93312.1"/>
    </source>
</evidence>
<feature type="transmembrane region" description="Helical" evidence="1">
    <location>
        <begin position="6"/>
        <end position="24"/>
    </location>
</feature>
<reference evidence="2 3" key="1">
    <citation type="submission" date="2024-02" db="EMBL/GenBank/DDBJ databases">
        <title>Seven novel Bacillus-like species.</title>
        <authorList>
            <person name="Liu G."/>
        </authorList>
    </citation>
    <scope>NUCLEOTIDE SEQUENCE [LARGE SCALE GENOMIC DNA]</scope>
    <source>
        <strain evidence="2 3">FJAT-52991</strain>
    </source>
</reference>
<dbReference type="GO" id="GO:0006508">
    <property type="term" value="P:proteolysis"/>
    <property type="evidence" value="ECO:0007669"/>
    <property type="project" value="UniProtKB-KW"/>
</dbReference>
<evidence type="ECO:0000256" key="1">
    <source>
        <dbReference type="SAM" id="Phobius"/>
    </source>
</evidence>
<keyword evidence="2" id="KW-0645">Protease</keyword>
<keyword evidence="2" id="KW-0378">Hydrolase</keyword>
<accession>A0ABZ2N6H1</accession>
<gene>
    <name evidence="2" type="ORF">WDJ61_00895</name>
</gene>
<keyword evidence="1" id="KW-0812">Transmembrane</keyword>
<dbReference type="PIRSF" id="PIRSF033101">
    <property type="entry name" value="UCP033101"/>
    <property type="match status" value="1"/>
</dbReference>
<feature type="transmembrane region" description="Helical" evidence="1">
    <location>
        <begin position="31"/>
        <end position="50"/>
    </location>
</feature>
<feature type="transmembrane region" description="Helical" evidence="1">
    <location>
        <begin position="70"/>
        <end position="87"/>
    </location>
</feature>
<feature type="transmembrane region" description="Helical" evidence="1">
    <location>
        <begin position="107"/>
        <end position="130"/>
    </location>
</feature>
<feature type="transmembrane region" description="Helical" evidence="1">
    <location>
        <begin position="150"/>
        <end position="167"/>
    </location>
</feature>
<keyword evidence="1" id="KW-0472">Membrane</keyword>
<keyword evidence="3" id="KW-1185">Reference proteome</keyword>
<dbReference type="Pfam" id="PF10086">
    <property type="entry name" value="YhfC"/>
    <property type="match status" value="2"/>
</dbReference>
<feature type="transmembrane region" description="Helical" evidence="1">
    <location>
        <begin position="174"/>
        <end position="196"/>
    </location>
</feature>
<dbReference type="EMBL" id="CP147404">
    <property type="protein sequence ID" value="WXB93312.1"/>
    <property type="molecule type" value="Genomic_DNA"/>
</dbReference>